<evidence type="ECO:0000256" key="1">
    <source>
        <dbReference type="ARBA" id="ARBA00022527"/>
    </source>
</evidence>
<evidence type="ECO:0000259" key="6">
    <source>
        <dbReference type="PROSITE" id="PS50011"/>
    </source>
</evidence>
<dbReference type="GO" id="GO:0004674">
    <property type="term" value="F:protein serine/threonine kinase activity"/>
    <property type="evidence" value="ECO:0007669"/>
    <property type="project" value="UniProtKB-KW"/>
</dbReference>
<evidence type="ECO:0000313" key="8">
    <source>
        <dbReference type="Proteomes" id="UP001233999"/>
    </source>
</evidence>
<evidence type="ECO:0000313" key="7">
    <source>
        <dbReference type="EMBL" id="KAJ9594881.1"/>
    </source>
</evidence>
<reference evidence="7" key="2">
    <citation type="submission" date="2023-05" db="EMBL/GenBank/DDBJ databases">
        <authorList>
            <person name="Fouks B."/>
        </authorList>
    </citation>
    <scope>NUCLEOTIDE SEQUENCE</scope>
    <source>
        <strain evidence="7">Stay&amp;Tobe</strain>
        <tissue evidence="7">Testes</tissue>
    </source>
</reference>
<dbReference type="SMART" id="SM00220">
    <property type="entry name" value="S_TKc"/>
    <property type="match status" value="1"/>
</dbReference>
<proteinExistence type="predicted"/>
<reference evidence="7" key="1">
    <citation type="journal article" date="2023" name="IScience">
        <title>Live-bearing cockroach genome reveals convergent evolutionary mechanisms linked to viviparity in insects and beyond.</title>
        <authorList>
            <person name="Fouks B."/>
            <person name="Harrison M.C."/>
            <person name="Mikhailova A.A."/>
            <person name="Marchal E."/>
            <person name="English S."/>
            <person name="Carruthers M."/>
            <person name="Jennings E.C."/>
            <person name="Chiamaka E.L."/>
            <person name="Frigard R.A."/>
            <person name="Pippel M."/>
            <person name="Attardo G.M."/>
            <person name="Benoit J.B."/>
            <person name="Bornberg-Bauer E."/>
            <person name="Tobe S.S."/>
        </authorList>
    </citation>
    <scope>NUCLEOTIDE SEQUENCE</scope>
    <source>
        <strain evidence="7">Stay&amp;Tobe</strain>
    </source>
</reference>
<keyword evidence="2" id="KW-0808">Transferase</keyword>
<keyword evidence="1" id="KW-0723">Serine/threonine-protein kinase</keyword>
<dbReference type="PANTHER" id="PTHR24355">
    <property type="entry name" value="G PROTEIN-COUPLED RECEPTOR KINASE/RIBOSOMAL PROTEIN S6 KINASE"/>
    <property type="match status" value="1"/>
</dbReference>
<name>A0AAD8ELU0_DIPPU</name>
<dbReference type="AlphaFoldDB" id="A0AAD8ELU0"/>
<evidence type="ECO:0000256" key="5">
    <source>
        <dbReference type="ARBA" id="ARBA00022840"/>
    </source>
</evidence>
<accession>A0AAD8ELU0</accession>
<evidence type="ECO:0000256" key="3">
    <source>
        <dbReference type="ARBA" id="ARBA00022741"/>
    </source>
</evidence>
<dbReference type="Gene3D" id="1.10.510.10">
    <property type="entry name" value="Transferase(Phosphotransferase) domain 1"/>
    <property type="match status" value="1"/>
</dbReference>
<feature type="domain" description="Protein kinase" evidence="6">
    <location>
        <begin position="107"/>
        <end position="326"/>
    </location>
</feature>
<sequence>MGNSNQKRKDEPSAKHSKNIAERQTYLSQFSLSNFTNDLSGRSFASATSHQSTKSVSRPWSRVSRRRWHQNTLNDPLIASKTAWPVPYVEAVFLPEFKINSMTFSKCSILSTISKGAYGKVYKVKKKISNEVYALKVLSKSKIISENSLQQVKDEVSIQSMCGHHPFIVNCFYYWQSRKQLFIVSEFVPGGELLELCQMYGILPEELVKIYVAEISLALDFLHNAGIIYRDVKLENILLDSEGHAQIIDFGLAKWLKYGSRTTTICGTRQYIAPEVFSMEPYGHAVDWWSLGVVMCCMLTAQVGTFNSQTELYLSRKVIEVYREIT</sequence>
<keyword evidence="5" id="KW-0067">ATP-binding</keyword>
<comment type="caution">
    <text evidence="7">The sequence shown here is derived from an EMBL/GenBank/DDBJ whole genome shotgun (WGS) entry which is preliminary data.</text>
</comment>
<dbReference type="Proteomes" id="UP001233999">
    <property type="component" value="Unassembled WGS sequence"/>
</dbReference>
<dbReference type="EMBL" id="JASPKZ010002709">
    <property type="protein sequence ID" value="KAJ9594881.1"/>
    <property type="molecule type" value="Genomic_DNA"/>
</dbReference>
<evidence type="ECO:0000256" key="2">
    <source>
        <dbReference type="ARBA" id="ARBA00022679"/>
    </source>
</evidence>
<keyword evidence="3" id="KW-0547">Nucleotide-binding</keyword>
<dbReference type="InterPro" id="IPR011009">
    <property type="entry name" value="Kinase-like_dom_sf"/>
</dbReference>
<dbReference type="InterPro" id="IPR000719">
    <property type="entry name" value="Prot_kinase_dom"/>
</dbReference>
<feature type="non-terminal residue" evidence="7">
    <location>
        <position position="1"/>
    </location>
</feature>
<evidence type="ECO:0000256" key="4">
    <source>
        <dbReference type="ARBA" id="ARBA00022777"/>
    </source>
</evidence>
<organism evidence="7 8">
    <name type="scientific">Diploptera punctata</name>
    <name type="common">Pacific beetle cockroach</name>
    <dbReference type="NCBI Taxonomy" id="6984"/>
    <lineage>
        <taxon>Eukaryota</taxon>
        <taxon>Metazoa</taxon>
        <taxon>Ecdysozoa</taxon>
        <taxon>Arthropoda</taxon>
        <taxon>Hexapoda</taxon>
        <taxon>Insecta</taxon>
        <taxon>Pterygota</taxon>
        <taxon>Neoptera</taxon>
        <taxon>Polyneoptera</taxon>
        <taxon>Dictyoptera</taxon>
        <taxon>Blattodea</taxon>
        <taxon>Blaberoidea</taxon>
        <taxon>Blaberidae</taxon>
        <taxon>Diplopterinae</taxon>
        <taxon>Diploptera</taxon>
    </lineage>
</organism>
<dbReference type="PANTHER" id="PTHR24355:SF1">
    <property type="entry name" value="RIBOSOMAL PROTEIN S6 KINASE-RELATED PROTEIN"/>
    <property type="match status" value="1"/>
</dbReference>
<dbReference type="InterPro" id="IPR008271">
    <property type="entry name" value="Ser/Thr_kinase_AS"/>
</dbReference>
<dbReference type="CDD" id="cd05123">
    <property type="entry name" value="STKc_AGC"/>
    <property type="match status" value="1"/>
</dbReference>
<gene>
    <name evidence="7" type="ORF">L9F63_013806</name>
</gene>
<dbReference type="PROSITE" id="PS50011">
    <property type="entry name" value="PROTEIN_KINASE_DOM"/>
    <property type="match status" value="1"/>
</dbReference>
<dbReference type="Gene3D" id="3.30.200.20">
    <property type="entry name" value="Phosphorylase Kinase, domain 1"/>
    <property type="match status" value="1"/>
</dbReference>
<dbReference type="SUPFAM" id="SSF56112">
    <property type="entry name" value="Protein kinase-like (PK-like)"/>
    <property type="match status" value="1"/>
</dbReference>
<protein>
    <recommendedName>
        <fullName evidence="6">Protein kinase domain-containing protein</fullName>
    </recommendedName>
</protein>
<dbReference type="Pfam" id="PF00069">
    <property type="entry name" value="Pkinase"/>
    <property type="match status" value="1"/>
</dbReference>
<dbReference type="PROSITE" id="PS00108">
    <property type="entry name" value="PROTEIN_KINASE_ST"/>
    <property type="match status" value="1"/>
</dbReference>
<dbReference type="GO" id="GO:0005524">
    <property type="term" value="F:ATP binding"/>
    <property type="evidence" value="ECO:0007669"/>
    <property type="project" value="UniProtKB-KW"/>
</dbReference>
<keyword evidence="8" id="KW-1185">Reference proteome</keyword>
<keyword evidence="4" id="KW-0418">Kinase</keyword>
<dbReference type="InterPro" id="IPR045270">
    <property type="entry name" value="STKc_AGC"/>
</dbReference>